<proteinExistence type="predicted"/>
<keyword evidence="2" id="KW-1185">Reference proteome</keyword>
<evidence type="ECO:0000313" key="1">
    <source>
        <dbReference type="EMBL" id="KAH3893061.1"/>
    </source>
</evidence>
<gene>
    <name evidence="1" type="ORF">DPMN_017201</name>
</gene>
<dbReference type="AlphaFoldDB" id="A0A9D4NE95"/>
<protein>
    <submittedName>
        <fullName evidence="1">Uncharacterized protein</fullName>
    </submittedName>
</protein>
<dbReference type="Proteomes" id="UP000828390">
    <property type="component" value="Unassembled WGS sequence"/>
</dbReference>
<dbReference type="EMBL" id="JAIWYP010000001">
    <property type="protein sequence ID" value="KAH3893061.1"/>
    <property type="molecule type" value="Genomic_DNA"/>
</dbReference>
<accession>A0A9D4NE95</accession>
<organism evidence="1 2">
    <name type="scientific">Dreissena polymorpha</name>
    <name type="common">Zebra mussel</name>
    <name type="synonym">Mytilus polymorpha</name>
    <dbReference type="NCBI Taxonomy" id="45954"/>
    <lineage>
        <taxon>Eukaryota</taxon>
        <taxon>Metazoa</taxon>
        <taxon>Spiralia</taxon>
        <taxon>Lophotrochozoa</taxon>
        <taxon>Mollusca</taxon>
        <taxon>Bivalvia</taxon>
        <taxon>Autobranchia</taxon>
        <taxon>Heteroconchia</taxon>
        <taxon>Euheterodonta</taxon>
        <taxon>Imparidentia</taxon>
        <taxon>Neoheterodontei</taxon>
        <taxon>Myida</taxon>
        <taxon>Dreissenoidea</taxon>
        <taxon>Dreissenidae</taxon>
        <taxon>Dreissena</taxon>
    </lineage>
</organism>
<evidence type="ECO:0000313" key="2">
    <source>
        <dbReference type="Proteomes" id="UP000828390"/>
    </source>
</evidence>
<reference evidence="1" key="2">
    <citation type="submission" date="2020-11" db="EMBL/GenBank/DDBJ databases">
        <authorList>
            <person name="McCartney M.A."/>
            <person name="Auch B."/>
            <person name="Kono T."/>
            <person name="Mallez S."/>
            <person name="Becker A."/>
            <person name="Gohl D.M."/>
            <person name="Silverstein K.A.T."/>
            <person name="Koren S."/>
            <person name="Bechman K.B."/>
            <person name="Herman A."/>
            <person name="Abrahante J.E."/>
            <person name="Garbe J."/>
        </authorList>
    </citation>
    <scope>NUCLEOTIDE SEQUENCE</scope>
    <source>
        <strain evidence="1">Duluth1</strain>
        <tissue evidence="1">Whole animal</tissue>
    </source>
</reference>
<name>A0A9D4NE95_DREPO</name>
<sequence length="54" mass="5494">MQLFNDEARGKGAGALGQREGKGCPGLGLLQAGQALLLGQLDVNAFLKTTTAHG</sequence>
<comment type="caution">
    <text evidence="1">The sequence shown here is derived from an EMBL/GenBank/DDBJ whole genome shotgun (WGS) entry which is preliminary data.</text>
</comment>
<reference evidence="1" key="1">
    <citation type="journal article" date="2019" name="bioRxiv">
        <title>The Genome of the Zebra Mussel, Dreissena polymorpha: A Resource for Invasive Species Research.</title>
        <authorList>
            <person name="McCartney M.A."/>
            <person name="Auch B."/>
            <person name="Kono T."/>
            <person name="Mallez S."/>
            <person name="Zhang Y."/>
            <person name="Obille A."/>
            <person name="Becker A."/>
            <person name="Abrahante J.E."/>
            <person name="Garbe J."/>
            <person name="Badalamenti J.P."/>
            <person name="Herman A."/>
            <person name="Mangelson H."/>
            <person name="Liachko I."/>
            <person name="Sullivan S."/>
            <person name="Sone E.D."/>
            <person name="Koren S."/>
            <person name="Silverstein K.A.T."/>
            <person name="Beckman K.B."/>
            <person name="Gohl D.M."/>
        </authorList>
    </citation>
    <scope>NUCLEOTIDE SEQUENCE</scope>
    <source>
        <strain evidence="1">Duluth1</strain>
        <tissue evidence="1">Whole animal</tissue>
    </source>
</reference>